<dbReference type="EMBL" id="VAFL01000005">
    <property type="protein sequence ID" value="TKW67062.1"/>
    <property type="molecule type" value="Genomic_DNA"/>
</dbReference>
<comment type="caution">
    <text evidence="2">The sequence shown here is derived from an EMBL/GenBank/DDBJ whole genome shotgun (WGS) entry which is preliminary data.</text>
</comment>
<dbReference type="InterPro" id="IPR043129">
    <property type="entry name" value="ATPase_NBD"/>
</dbReference>
<proteinExistence type="inferred from homology"/>
<protein>
    <submittedName>
        <fullName evidence="2">ROK family protein</fullName>
    </submittedName>
</protein>
<dbReference type="PANTHER" id="PTHR18964:SF149">
    <property type="entry name" value="BIFUNCTIONAL UDP-N-ACETYLGLUCOSAMINE 2-EPIMERASE_N-ACETYLMANNOSAMINE KINASE"/>
    <property type="match status" value="1"/>
</dbReference>
<evidence type="ECO:0000313" key="3">
    <source>
        <dbReference type="Proteomes" id="UP000315344"/>
    </source>
</evidence>
<dbReference type="PROSITE" id="PS01125">
    <property type="entry name" value="ROK"/>
    <property type="match status" value="1"/>
</dbReference>
<dbReference type="AlphaFoldDB" id="A0A533IBA2"/>
<name>A0A533IBA2_PARDE</name>
<dbReference type="PANTHER" id="PTHR18964">
    <property type="entry name" value="ROK (REPRESSOR, ORF, KINASE) FAMILY"/>
    <property type="match status" value="1"/>
</dbReference>
<reference evidence="2 3" key="1">
    <citation type="journal article" date="2017" name="Nat. Commun.">
        <title>In situ click chemistry generation of cyclooxygenase-2 inhibitors.</title>
        <authorList>
            <person name="Bhardwaj A."/>
            <person name="Kaur J."/>
            <person name="Wuest M."/>
            <person name="Wuest F."/>
        </authorList>
    </citation>
    <scope>NUCLEOTIDE SEQUENCE [LARGE SCALE GENOMIC DNA]</scope>
    <source>
        <strain evidence="2">S2_012_000_R3_94</strain>
    </source>
</reference>
<evidence type="ECO:0000313" key="2">
    <source>
        <dbReference type="EMBL" id="TKW67062.1"/>
    </source>
</evidence>
<comment type="similarity">
    <text evidence="1">Belongs to the ROK (NagC/XylR) family.</text>
</comment>
<dbReference type="Pfam" id="PF00480">
    <property type="entry name" value="ROK"/>
    <property type="match status" value="1"/>
</dbReference>
<accession>A0A533IBA2</accession>
<evidence type="ECO:0000256" key="1">
    <source>
        <dbReference type="ARBA" id="ARBA00006479"/>
    </source>
</evidence>
<sequence>MRRSGETGWKTSPARGFVKFRAYWTNMREGSENTIGIDVGGTNIRAARISSDGRLNGRVTERVVSDRDGFLTQVLRLINDLRNAGTRAVGIGIPGRIEAGTQRILSAGYLDIAGLDLRAQVEAGAGLPAMIANDATMALIAEAAIGHDDQSGLILMVTVGTGIGGAAVMDGRPWQGGGIAGQFGHIVVASDGPVCNCGRRGCVETQSSGTALGRLIVGEDLPADTRAGDLLARAANGEAVPIAILADWAEPMRRALETLVAVADPKLIVIGGGLGAEMAAALARLPKGNSWFGLPVATAQLGDDAGVIGAGLAVMPAAKDDVGVP</sequence>
<dbReference type="InterPro" id="IPR049874">
    <property type="entry name" value="ROK_cs"/>
</dbReference>
<dbReference type="Gene3D" id="3.30.420.40">
    <property type="match status" value="2"/>
</dbReference>
<dbReference type="InterPro" id="IPR000600">
    <property type="entry name" value="ROK"/>
</dbReference>
<dbReference type="Proteomes" id="UP000315344">
    <property type="component" value="Unassembled WGS sequence"/>
</dbReference>
<gene>
    <name evidence="2" type="ORF">DI616_08310</name>
</gene>
<dbReference type="SUPFAM" id="SSF53067">
    <property type="entry name" value="Actin-like ATPase domain"/>
    <property type="match status" value="1"/>
</dbReference>
<organism evidence="2 3">
    <name type="scientific">Paracoccus denitrificans</name>
    <dbReference type="NCBI Taxonomy" id="266"/>
    <lineage>
        <taxon>Bacteria</taxon>
        <taxon>Pseudomonadati</taxon>
        <taxon>Pseudomonadota</taxon>
        <taxon>Alphaproteobacteria</taxon>
        <taxon>Rhodobacterales</taxon>
        <taxon>Paracoccaceae</taxon>
        <taxon>Paracoccus</taxon>
    </lineage>
</organism>